<dbReference type="KEGG" id="pef:A7E78_05000"/>
<protein>
    <recommendedName>
        <fullName evidence="14">TonB-dependent receptor</fullName>
    </recommendedName>
</protein>
<dbReference type="InterPro" id="IPR037066">
    <property type="entry name" value="Plug_dom_sf"/>
</dbReference>
<keyword evidence="7 8" id="KW-0998">Cell outer membrane</keyword>
<dbReference type="PANTHER" id="PTHR30069:SF27">
    <property type="entry name" value="BLL4766 PROTEIN"/>
    <property type="match status" value="1"/>
</dbReference>
<evidence type="ECO:0000256" key="7">
    <source>
        <dbReference type="ARBA" id="ARBA00023237"/>
    </source>
</evidence>
<dbReference type="EMBL" id="CP015519">
    <property type="protein sequence ID" value="APG27252.1"/>
    <property type="molecule type" value="Genomic_DNA"/>
</dbReference>
<reference evidence="12 13" key="1">
    <citation type="journal article" date="2017" name="Genome Announc.">
        <title>Complete Genome Sequences of Two Acetylene-Fermenting Pelobacter acetylenicus Strains.</title>
        <authorList>
            <person name="Sutton J.M."/>
            <person name="Baesman S.M."/>
            <person name="Fierst J.L."/>
            <person name="Poret-Peterson A.T."/>
            <person name="Oremland R.S."/>
            <person name="Dunlap D.S."/>
            <person name="Akob D.M."/>
        </authorList>
    </citation>
    <scope>NUCLEOTIDE SEQUENCE [LARGE SCALE GENOMIC DNA]</scope>
    <source>
        <strain evidence="12 13">SFB93</strain>
    </source>
</reference>
<proteinExistence type="inferred from homology"/>
<evidence type="ECO:0008006" key="14">
    <source>
        <dbReference type="Google" id="ProtNLM"/>
    </source>
</evidence>
<dbReference type="AlphaFoldDB" id="A0A1L3GMU8"/>
<evidence type="ECO:0000256" key="9">
    <source>
        <dbReference type="RuleBase" id="RU003357"/>
    </source>
</evidence>
<keyword evidence="4 8" id="KW-0812">Transmembrane</keyword>
<dbReference type="CDD" id="cd01347">
    <property type="entry name" value="ligand_gated_channel"/>
    <property type="match status" value="1"/>
</dbReference>
<evidence type="ECO:0000256" key="3">
    <source>
        <dbReference type="ARBA" id="ARBA00022452"/>
    </source>
</evidence>
<keyword evidence="6 8" id="KW-0472">Membrane</keyword>
<dbReference type="Pfam" id="PF07715">
    <property type="entry name" value="Plug"/>
    <property type="match status" value="1"/>
</dbReference>
<dbReference type="SUPFAM" id="SSF56935">
    <property type="entry name" value="Porins"/>
    <property type="match status" value="1"/>
</dbReference>
<dbReference type="InterPro" id="IPR000531">
    <property type="entry name" value="Beta-barrel_TonB"/>
</dbReference>
<name>A0A1L3GMU8_9BACT</name>
<dbReference type="PANTHER" id="PTHR30069">
    <property type="entry name" value="TONB-DEPENDENT OUTER MEMBRANE RECEPTOR"/>
    <property type="match status" value="1"/>
</dbReference>
<keyword evidence="3 8" id="KW-1134">Transmembrane beta strand</keyword>
<dbReference type="InterPro" id="IPR036942">
    <property type="entry name" value="Beta-barrel_TonB_sf"/>
</dbReference>
<dbReference type="Proteomes" id="UP000182517">
    <property type="component" value="Chromosome"/>
</dbReference>
<keyword evidence="5 9" id="KW-0798">TonB box</keyword>
<evidence type="ECO:0000256" key="8">
    <source>
        <dbReference type="PROSITE-ProRule" id="PRU01360"/>
    </source>
</evidence>
<feature type="domain" description="TonB-dependent receptor-like beta-barrel" evidence="10">
    <location>
        <begin position="196"/>
        <end position="654"/>
    </location>
</feature>
<evidence type="ECO:0000259" key="10">
    <source>
        <dbReference type="Pfam" id="PF00593"/>
    </source>
</evidence>
<dbReference type="InterPro" id="IPR039426">
    <property type="entry name" value="TonB-dep_rcpt-like"/>
</dbReference>
<evidence type="ECO:0000259" key="11">
    <source>
        <dbReference type="Pfam" id="PF07715"/>
    </source>
</evidence>
<gene>
    <name evidence="12" type="ORF">A7E78_05000</name>
</gene>
<comment type="subcellular location">
    <subcellularLocation>
        <location evidence="1 8">Cell outer membrane</location>
        <topology evidence="1 8">Multi-pass membrane protein</topology>
    </subcellularLocation>
</comment>
<dbReference type="GO" id="GO:0009279">
    <property type="term" value="C:cell outer membrane"/>
    <property type="evidence" value="ECO:0007669"/>
    <property type="project" value="UniProtKB-SubCell"/>
</dbReference>
<organism evidence="12 13">
    <name type="scientific">Syntrophotalea acetylenivorans</name>
    <dbReference type="NCBI Taxonomy" id="1842532"/>
    <lineage>
        <taxon>Bacteria</taxon>
        <taxon>Pseudomonadati</taxon>
        <taxon>Thermodesulfobacteriota</taxon>
        <taxon>Desulfuromonadia</taxon>
        <taxon>Desulfuromonadales</taxon>
        <taxon>Syntrophotaleaceae</taxon>
        <taxon>Syntrophotalea</taxon>
    </lineage>
</organism>
<keyword evidence="2 8" id="KW-0813">Transport</keyword>
<dbReference type="InterPro" id="IPR012910">
    <property type="entry name" value="Plug_dom"/>
</dbReference>
<dbReference type="STRING" id="1842532.A7E78_05000"/>
<evidence type="ECO:0000256" key="5">
    <source>
        <dbReference type="ARBA" id="ARBA00023077"/>
    </source>
</evidence>
<evidence type="ECO:0000313" key="12">
    <source>
        <dbReference type="EMBL" id="APG27252.1"/>
    </source>
</evidence>
<evidence type="ECO:0000256" key="6">
    <source>
        <dbReference type="ARBA" id="ARBA00023136"/>
    </source>
</evidence>
<dbReference type="Gene3D" id="2.170.130.10">
    <property type="entry name" value="TonB-dependent receptor, plug domain"/>
    <property type="match status" value="1"/>
</dbReference>
<dbReference type="PROSITE" id="PS52016">
    <property type="entry name" value="TONB_DEPENDENT_REC_3"/>
    <property type="match status" value="1"/>
</dbReference>
<comment type="similarity">
    <text evidence="8 9">Belongs to the TonB-dependent receptor family.</text>
</comment>
<keyword evidence="13" id="KW-1185">Reference proteome</keyword>
<evidence type="ECO:0000256" key="4">
    <source>
        <dbReference type="ARBA" id="ARBA00022692"/>
    </source>
</evidence>
<dbReference type="Gene3D" id="2.40.170.20">
    <property type="entry name" value="TonB-dependent receptor, beta-barrel domain"/>
    <property type="match status" value="1"/>
</dbReference>
<feature type="domain" description="TonB-dependent receptor plug" evidence="11">
    <location>
        <begin position="57"/>
        <end position="166"/>
    </location>
</feature>
<dbReference type="PROSITE" id="PS51257">
    <property type="entry name" value="PROKAR_LIPOPROTEIN"/>
    <property type="match status" value="1"/>
</dbReference>
<evidence type="ECO:0000256" key="1">
    <source>
        <dbReference type="ARBA" id="ARBA00004571"/>
    </source>
</evidence>
<dbReference type="GO" id="GO:0015344">
    <property type="term" value="F:siderophore uptake transmembrane transporter activity"/>
    <property type="evidence" value="ECO:0007669"/>
    <property type="project" value="TreeGrafter"/>
</dbReference>
<dbReference type="GO" id="GO:0044718">
    <property type="term" value="P:siderophore transmembrane transport"/>
    <property type="evidence" value="ECO:0007669"/>
    <property type="project" value="TreeGrafter"/>
</dbReference>
<accession>A0A1L3GMU8</accession>
<evidence type="ECO:0000256" key="2">
    <source>
        <dbReference type="ARBA" id="ARBA00022448"/>
    </source>
</evidence>
<evidence type="ECO:0000313" key="13">
    <source>
        <dbReference type="Proteomes" id="UP000182517"/>
    </source>
</evidence>
<sequence length="685" mass="77808">MENTLIRPLSILIVFLGCLFLLPGTVQALSGSDLMNLSLEELMEVEVTSVGRKLQKVSEAPAAVYVIHQEDIRRSGVTSIPEALRLAPGLSVARIDGSSWAVASRGFNGRFLNKLQVLIDGRSVYSPPFSNVHWDMQDTLLDDIERIEVVRGPGGTLWGANAVNGVINIITKRARDTQGTLVKVGFGTEEEGFAALRYGGKLSERADYRTFVKYFNRGSLHKRDYGILGPGEAHDDWNAFRGGFRLDGAVGNRDDFTLQGEIYSGTDGQMDQLWPLDPDVSYNQRVVSDTPYAGGFVLAHWQRQLADGGDLALQAYYDRSYRDEQALGKIEWDVFDVDFQHRFFLGQRQELLWGLGYRLIRDEVEDGDLVTFNDNSANDQLFSFFVQDEISLVPDKLRLLLGSKFEHNDYTGVEIQPNARLVWTPSKQHTLWGAVSRAVRTPSRMEHSGDVLYTVLQPNLFFPSPLPIKVVIAGSKDFDSEKSLSYELGYRFMPGAGFSLDTALFYTRYRDHRSAETLPPVFAPTPINHLIFTLEEENKLEGEAWGFEMAVDWRVRPWWRLQGNYSLLKLNLSPASNSNDYISSWLYEESSPQQQCSLRSSFDLGRHWDLDLWLRYVDEVRVYFTDVDDYLTFDMRLAWRPAAGLELALIGQNLLEDEHPEFQVEFGRAGTNVPRGFYGQIKWEF</sequence>
<dbReference type="Pfam" id="PF00593">
    <property type="entry name" value="TonB_dep_Rec_b-barrel"/>
    <property type="match status" value="1"/>
</dbReference>